<proteinExistence type="predicted"/>
<dbReference type="InterPro" id="IPR006287">
    <property type="entry name" value="DJ-1"/>
</dbReference>
<dbReference type="GO" id="GO:0005737">
    <property type="term" value="C:cytoplasm"/>
    <property type="evidence" value="ECO:0007669"/>
    <property type="project" value="TreeGrafter"/>
</dbReference>
<feature type="domain" description="DJ-1/PfpI" evidence="1">
    <location>
        <begin position="3"/>
        <end position="159"/>
    </location>
</feature>
<dbReference type="EMBL" id="CP019434">
    <property type="protein sequence ID" value="APZ41743.1"/>
    <property type="molecule type" value="Genomic_DNA"/>
</dbReference>
<dbReference type="Pfam" id="PF01965">
    <property type="entry name" value="DJ-1_PfpI"/>
    <property type="match status" value="1"/>
</dbReference>
<dbReference type="InterPro" id="IPR002818">
    <property type="entry name" value="DJ-1/PfpI"/>
</dbReference>
<dbReference type="InterPro" id="IPR050325">
    <property type="entry name" value="Prot/Nucl_acid_deglycase"/>
</dbReference>
<dbReference type="STRING" id="1765967.BW247_00365"/>
<gene>
    <name evidence="2" type="ORF">BW247_00365</name>
</gene>
<dbReference type="PANTHER" id="PTHR48094">
    <property type="entry name" value="PROTEIN/NUCLEIC ACID DEGLYCASE DJ-1-RELATED"/>
    <property type="match status" value="1"/>
</dbReference>
<evidence type="ECO:0000313" key="2">
    <source>
        <dbReference type="EMBL" id="APZ41743.1"/>
    </source>
</evidence>
<dbReference type="RefSeq" id="WP_076835089.1">
    <property type="nucleotide sequence ID" value="NZ_CP019434.1"/>
</dbReference>
<dbReference type="SUPFAM" id="SSF52317">
    <property type="entry name" value="Class I glutamine amidotransferase-like"/>
    <property type="match status" value="1"/>
</dbReference>
<dbReference type="KEGG" id="afy:BW247_00365"/>
<dbReference type="Proteomes" id="UP000243807">
    <property type="component" value="Chromosome"/>
</dbReference>
<dbReference type="NCBIfam" id="TIGR01383">
    <property type="entry name" value="not_thiJ"/>
    <property type="match status" value="1"/>
</dbReference>
<dbReference type="AlphaFoldDB" id="A0A1P8UD71"/>
<keyword evidence="3" id="KW-1185">Reference proteome</keyword>
<dbReference type="CDD" id="cd03135">
    <property type="entry name" value="GATase1_DJ-1"/>
    <property type="match status" value="1"/>
</dbReference>
<dbReference type="PANTHER" id="PTHR48094:SF12">
    <property type="entry name" value="PARKINSON DISEASE PROTEIN 7 HOMOLOG"/>
    <property type="match status" value="1"/>
</dbReference>
<dbReference type="OrthoDB" id="9803764at2"/>
<dbReference type="InterPro" id="IPR029062">
    <property type="entry name" value="Class_I_gatase-like"/>
</dbReference>
<protein>
    <submittedName>
        <fullName evidence="2">DJ-1 family protein</fullName>
    </submittedName>
</protein>
<evidence type="ECO:0000313" key="3">
    <source>
        <dbReference type="Proteomes" id="UP000243807"/>
    </source>
</evidence>
<accession>A0A1P8UD71</accession>
<sequence>MPRVLIPLAAGSEELEAVTLIDLLRRGGVEVVVAGLEAGPVRCSRGTVIVPDTPLDAVLGQPFDMLVLPGGMPGANHLRDDDRLLDMLRRLVEGGGRAAAICAAPKALERAGLLAGRRFTAFPGAVADASGAAIESDGPIFTSRGPGTAMDFALHLLEQLTDRSNREQVEAALQRP</sequence>
<name>A0A1P8UD71_9GAMM</name>
<organism evidence="2 3">
    <name type="scientific">Acidihalobacter ferrooxydans</name>
    <dbReference type="NCBI Taxonomy" id="1765967"/>
    <lineage>
        <taxon>Bacteria</taxon>
        <taxon>Pseudomonadati</taxon>
        <taxon>Pseudomonadota</taxon>
        <taxon>Gammaproteobacteria</taxon>
        <taxon>Chromatiales</taxon>
        <taxon>Ectothiorhodospiraceae</taxon>
        <taxon>Acidihalobacter</taxon>
    </lineage>
</organism>
<dbReference type="Gene3D" id="3.40.50.880">
    <property type="match status" value="1"/>
</dbReference>
<reference evidence="2 3" key="1">
    <citation type="submission" date="2017-01" db="EMBL/GenBank/DDBJ databases">
        <title>Draft sequence of Acidihalobacter ferrooxidans strain DSM 14175 (strain V8).</title>
        <authorList>
            <person name="Khaleque H.N."/>
            <person name="Ramsay J.P."/>
            <person name="Murphy R.J.T."/>
            <person name="Kaksonen A.H."/>
            <person name="Boxall N.J."/>
            <person name="Watkin E.L.J."/>
        </authorList>
    </citation>
    <scope>NUCLEOTIDE SEQUENCE [LARGE SCALE GENOMIC DNA]</scope>
    <source>
        <strain evidence="2 3">V8</strain>
    </source>
</reference>
<evidence type="ECO:0000259" key="1">
    <source>
        <dbReference type="Pfam" id="PF01965"/>
    </source>
</evidence>